<dbReference type="EMBL" id="JAJSOF020000031">
    <property type="protein sequence ID" value="KAJ4430827.1"/>
    <property type="molecule type" value="Genomic_DNA"/>
</dbReference>
<comment type="caution">
    <text evidence="2">The sequence shown here is derived from an EMBL/GenBank/DDBJ whole genome shotgun (WGS) entry which is preliminary data.</text>
</comment>
<evidence type="ECO:0008006" key="4">
    <source>
        <dbReference type="Google" id="ProtNLM"/>
    </source>
</evidence>
<keyword evidence="3" id="KW-1185">Reference proteome</keyword>
<dbReference type="Proteomes" id="UP001148838">
    <property type="component" value="Unassembled WGS sequence"/>
</dbReference>
<protein>
    <recommendedName>
        <fullName evidence="4">Endonuclease-reverse transcriptase</fullName>
    </recommendedName>
</protein>
<gene>
    <name evidence="2" type="ORF">ANN_19418</name>
</gene>
<organism evidence="2 3">
    <name type="scientific">Periplaneta americana</name>
    <name type="common">American cockroach</name>
    <name type="synonym">Blatta americana</name>
    <dbReference type="NCBI Taxonomy" id="6978"/>
    <lineage>
        <taxon>Eukaryota</taxon>
        <taxon>Metazoa</taxon>
        <taxon>Ecdysozoa</taxon>
        <taxon>Arthropoda</taxon>
        <taxon>Hexapoda</taxon>
        <taxon>Insecta</taxon>
        <taxon>Pterygota</taxon>
        <taxon>Neoptera</taxon>
        <taxon>Polyneoptera</taxon>
        <taxon>Dictyoptera</taxon>
        <taxon>Blattodea</taxon>
        <taxon>Blattoidea</taxon>
        <taxon>Blattidae</taxon>
        <taxon>Blattinae</taxon>
        <taxon>Periplaneta</taxon>
    </lineage>
</organism>
<reference evidence="2 3" key="1">
    <citation type="journal article" date="2022" name="Allergy">
        <title>Genome assembly and annotation of Periplaneta americana reveal a comprehensive cockroach allergen profile.</title>
        <authorList>
            <person name="Wang L."/>
            <person name="Xiong Q."/>
            <person name="Saelim N."/>
            <person name="Wang L."/>
            <person name="Nong W."/>
            <person name="Wan A.T."/>
            <person name="Shi M."/>
            <person name="Liu X."/>
            <person name="Cao Q."/>
            <person name="Hui J.H.L."/>
            <person name="Sookrung N."/>
            <person name="Leung T.F."/>
            <person name="Tungtrongchitr A."/>
            <person name="Tsui S.K.W."/>
        </authorList>
    </citation>
    <scope>NUCLEOTIDE SEQUENCE [LARGE SCALE GENOMIC DNA]</scope>
    <source>
        <strain evidence="2">PWHHKU_190912</strain>
    </source>
</reference>
<dbReference type="PANTHER" id="PTHR47027">
    <property type="entry name" value="REVERSE TRANSCRIPTASE DOMAIN-CONTAINING PROTEIN"/>
    <property type="match status" value="1"/>
</dbReference>
<proteinExistence type="predicted"/>
<evidence type="ECO:0000313" key="2">
    <source>
        <dbReference type="EMBL" id="KAJ4430827.1"/>
    </source>
</evidence>
<sequence>MILTKKILKFQKLIGTVKRTFVKKVRTDTVLKFYRTMIIPTLVYGSDIWNLTKQQERRMEAAEMKLLRPLAGYTLLDHKQNKYIRQELGIANIIDVTHNYINRWHEHVERMSSDRVPRKLHNYTVFAEEKKKLVGSLTEKKLPTERCTGRNGEREKSSRQKKSDDRRH</sequence>
<dbReference type="PANTHER" id="PTHR47027:SF30">
    <property type="entry name" value="THAP-TYPE DOMAIN-CONTAINING PROTEIN"/>
    <property type="match status" value="1"/>
</dbReference>
<name>A0ABQ8S9U8_PERAM</name>
<evidence type="ECO:0000313" key="3">
    <source>
        <dbReference type="Proteomes" id="UP001148838"/>
    </source>
</evidence>
<evidence type="ECO:0000256" key="1">
    <source>
        <dbReference type="SAM" id="MobiDB-lite"/>
    </source>
</evidence>
<accession>A0ABQ8S9U8</accession>
<feature type="region of interest" description="Disordered" evidence="1">
    <location>
        <begin position="137"/>
        <end position="168"/>
    </location>
</feature>